<evidence type="ECO:0000313" key="3">
    <source>
        <dbReference type="EMBL" id="MFC0223256.1"/>
    </source>
</evidence>
<evidence type="ECO:0000313" key="4">
    <source>
        <dbReference type="Proteomes" id="UP001589698"/>
    </source>
</evidence>
<feature type="transmembrane region" description="Helical" evidence="1">
    <location>
        <begin position="69"/>
        <end position="94"/>
    </location>
</feature>
<dbReference type="InterPro" id="IPR006976">
    <property type="entry name" value="VanZ-like"/>
</dbReference>
<feature type="transmembrane region" description="Helical" evidence="1">
    <location>
        <begin position="12"/>
        <end position="32"/>
    </location>
</feature>
<feature type="transmembrane region" description="Helical" evidence="1">
    <location>
        <begin position="39"/>
        <end position="57"/>
    </location>
</feature>
<feature type="transmembrane region" description="Helical" evidence="1">
    <location>
        <begin position="101"/>
        <end position="121"/>
    </location>
</feature>
<protein>
    <submittedName>
        <fullName evidence="3">VanZ family protein</fullName>
    </submittedName>
</protein>
<keyword evidence="1" id="KW-0472">Membrane</keyword>
<feature type="transmembrane region" description="Helical" evidence="1">
    <location>
        <begin position="133"/>
        <end position="154"/>
    </location>
</feature>
<keyword evidence="4" id="KW-1185">Reference proteome</keyword>
<name>A0ABV6E2T0_9ACTN</name>
<accession>A0ABV6E2T0</accession>
<proteinExistence type="predicted"/>
<evidence type="ECO:0000259" key="2">
    <source>
        <dbReference type="Pfam" id="PF04892"/>
    </source>
</evidence>
<dbReference type="EMBL" id="JBHLXH010000001">
    <property type="protein sequence ID" value="MFC0223256.1"/>
    <property type="molecule type" value="Genomic_DNA"/>
</dbReference>
<reference evidence="3 4" key="1">
    <citation type="submission" date="2024-09" db="EMBL/GenBank/DDBJ databases">
        <authorList>
            <person name="Sun Q."/>
            <person name="Mori K."/>
        </authorList>
    </citation>
    <scope>NUCLEOTIDE SEQUENCE [LARGE SCALE GENOMIC DNA]</scope>
    <source>
        <strain evidence="3 4">CCM 8654</strain>
    </source>
</reference>
<dbReference type="Proteomes" id="UP001589698">
    <property type="component" value="Unassembled WGS sequence"/>
</dbReference>
<dbReference type="Pfam" id="PF04892">
    <property type="entry name" value="VanZ"/>
    <property type="match status" value="1"/>
</dbReference>
<comment type="caution">
    <text evidence="3">The sequence shown here is derived from an EMBL/GenBank/DDBJ whole genome shotgun (WGS) entry which is preliminary data.</text>
</comment>
<sequence length="166" mass="16870">MSTTILVEHPWLTTVALAALVVLGPVVGHLLVARPRLSGWLGVAALLPIAVLTLAPTSRSLAVGCAIEWSLPTLGAVELMANVVLFVPAVLLLAVATGRPVLVLLAASLASGLVELVQALVPALGRSCSTNDWLSNTLGAALGAALATLALAVARRSARDPLGGRR</sequence>
<dbReference type="RefSeq" id="WP_378519010.1">
    <property type="nucleotide sequence ID" value="NZ_CBCSDI010000020.1"/>
</dbReference>
<feature type="domain" description="VanZ-like" evidence="2">
    <location>
        <begin position="77"/>
        <end position="149"/>
    </location>
</feature>
<keyword evidence="1" id="KW-0812">Transmembrane</keyword>
<evidence type="ECO:0000256" key="1">
    <source>
        <dbReference type="SAM" id="Phobius"/>
    </source>
</evidence>
<organism evidence="3 4">
    <name type="scientific">Nocardioides zeicaulis</name>
    <dbReference type="NCBI Taxonomy" id="1776857"/>
    <lineage>
        <taxon>Bacteria</taxon>
        <taxon>Bacillati</taxon>
        <taxon>Actinomycetota</taxon>
        <taxon>Actinomycetes</taxon>
        <taxon>Propionibacteriales</taxon>
        <taxon>Nocardioidaceae</taxon>
        <taxon>Nocardioides</taxon>
    </lineage>
</organism>
<keyword evidence="1" id="KW-1133">Transmembrane helix</keyword>
<gene>
    <name evidence="3" type="ORF">ACFFJG_12260</name>
</gene>